<feature type="region of interest" description="Disordered" evidence="1">
    <location>
        <begin position="1"/>
        <end position="41"/>
    </location>
</feature>
<keyword evidence="3" id="KW-1185">Reference proteome</keyword>
<comment type="caution">
    <text evidence="2">The sequence shown here is derived from an EMBL/GenBank/DDBJ whole genome shotgun (WGS) entry which is preliminary data.</text>
</comment>
<gene>
    <name evidence="2" type="ORF">Hypma_005551</name>
</gene>
<evidence type="ECO:0000313" key="2">
    <source>
        <dbReference type="EMBL" id="RDB26650.1"/>
    </source>
</evidence>
<reference evidence="2" key="1">
    <citation type="submission" date="2018-04" db="EMBL/GenBank/DDBJ databases">
        <title>Whole genome sequencing of Hypsizygus marmoreus.</title>
        <authorList>
            <person name="Choi I.-G."/>
            <person name="Min B."/>
            <person name="Kim J.-G."/>
            <person name="Kim S."/>
            <person name="Oh Y.-L."/>
            <person name="Kong W.-S."/>
            <person name="Park H."/>
            <person name="Jeong J."/>
            <person name="Song E.-S."/>
        </authorList>
    </citation>
    <scope>NUCLEOTIDE SEQUENCE [LARGE SCALE GENOMIC DNA]</scope>
    <source>
        <strain evidence="2">51987-8</strain>
    </source>
</reference>
<organism evidence="2 3">
    <name type="scientific">Hypsizygus marmoreus</name>
    <name type="common">White beech mushroom</name>
    <name type="synonym">Agaricus marmoreus</name>
    <dbReference type="NCBI Taxonomy" id="39966"/>
    <lineage>
        <taxon>Eukaryota</taxon>
        <taxon>Fungi</taxon>
        <taxon>Dikarya</taxon>
        <taxon>Basidiomycota</taxon>
        <taxon>Agaricomycotina</taxon>
        <taxon>Agaricomycetes</taxon>
        <taxon>Agaricomycetidae</taxon>
        <taxon>Agaricales</taxon>
        <taxon>Tricholomatineae</taxon>
        <taxon>Lyophyllaceae</taxon>
        <taxon>Hypsizygus</taxon>
    </lineage>
</organism>
<dbReference type="EMBL" id="LUEZ02000025">
    <property type="protein sequence ID" value="RDB26650.1"/>
    <property type="molecule type" value="Genomic_DNA"/>
</dbReference>
<evidence type="ECO:0000256" key="1">
    <source>
        <dbReference type="SAM" id="MobiDB-lite"/>
    </source>
</evidence>
<evidence type="ECO:0000313" key="3">
    <source>
        <dbReference type="Proteomes" id="UP000076154"/>
    </source>
</evidence>
<protein>
    <submittedName>
        <fullName evidence="2">Uncharacterized protein</fullName>
    </submittedName>
</protein>
<sequence length="272" mass="31050">MHRSTTRPSKSARRSAAAAPPSRTRAQVAISRQSRREAAKQHELEQFGRTYYKYLQLFEDISVSIRQQYTTEEIMAAYDREYEIASAEQKPGPTILTVEEVRHNLAALAARCEMIPKSLDHCIRMGFAASTYIHTMMDHLIGHPSQSYTFKDRCYVLYLANKLFRENNGQPSAPTGLPRLIKLIPDVPTTRGVTPADIKRWGSKPDDLTRKAFISEEILRRVFFVVDYAVKRHRGPCYDVQFEDTGTEELTFTAKQLLEMVANAELVTNMDS</sequence>
<dbReference type="OrthoDB" id="3125502at2759"/>
<dbReference type="InParanoid" id="A0A369JZJ3"/>
<dbReference type="Proteomes" id="UP000076154">
    <property type="component" value="Unassembled WGS sequence"/>
</dbReference>
<feature type="compositionally biased region" description="Basic residues" evidence="1">
    <location>
        <begin position="1"/>
        <end position="13"/>
    </location>
</feature>
<dbReference type="AlphaFoldDB" id="A0A369JZJ3"/>
<feature type="compositionally biased region" description="Low complexity" evidence="1">
    <location>
        <begin position="14"/>
        <end position="26"/>
    </location>
</feature>
<proteinExistence type="predicted"/>
<name>A0A369JZJ3_HYPMA</name>
<accession>A0A369JZJ3</accession>